<dbReference type="GO" id="GO:0003723">
    <property type="term" value="F:RNA binding"/>
    <property type="evidence" value="ECO:0007669"/>
    <property type="project" value="InterPro"/>
</dbReference>
<proteinExistence type="inferred from homology"/>
<comment type="similarity">
    <text evidence="1">Belongs to the pseudouridine synthase RluA family.</text>
</comment>
<name>A0A2P4YNU6_9STRA</name>
<feature type="non-terminal residue" evidence="3">
    <location>
        <position position="114"/>
    </location>
</feature>
<dbReference type="InterPro" id="IPR020103">
    <property type="entry name" value="PsdUridine_synth_cat_dom_sf"/>
</dbReference>
<accession>A0A2P4YNU6</accession>
<protein>
    <submittedName>
        <fullName evidence="3">Pseudouridine synthase</fullName>
    </submittedName>
</protein>
<dbReference type="InterPro" id="IPR050188">
    <property type="entry name" value="RluA_PseudoU_synthase"/>
</dbReference>
<dbReference type="AlphaFoldDB" id="A0A2P4YNU6"/>
<evidence type="ECO:0000313" key="4">
    <source>
        <dbReference type="Proteomes" id="UP000237271"/>
    </source>
</evidence>
<sequence length="114" mass="12537">MAVVVKPVGIHVKGRGKRTVEYALPWLLQQQHSVAAGDCELPVPHAVHRLDYRVGGLLLVAKTRKIEVALSAQLERHAVTKQYRAILVGNIRDTMSGEFENDALVKTIGLPHGK</sequence>
<gene>
    <name evidence="3" type="ORF">PHPALM_2839</name>
</gene>
<dbReference type="GO" id="GO:0009982">
    <property type="term" value="F:pseudouridine synthase activity"/>
    <property type="evidence" value="ECO:0007669"/>
    <property type="project" value="InterPro"/>
</dbReference>
<evidence type="ECO:0000256" key="1">
    <source>
        <dbReference type="ARBA" id="ARBA00010876"/>
    </source>
</evidence>
<dbReference type="PANTHER" id="PTHR21600">
    <property type="entry name" value="MITOCHONDRIAL RNA PSEUDOURIDINE SYNTHASE"/>
    <property type="match status" value="1"/>
</dbReference>
<dbReference type="Gene3D" id="3.30.2350.10">
    <property type="entry name" value="Pseudouridine synthase"/>
    <property type="match status" value="1"/>
</dbReference>
<dbReference type="SUPFAM" id="SSF55120">
    <property type="entry name" value="Pseudouridine synthase"/>
    <property type="match status" value="1"/>
</dbReference>
<feature type="domain" description="Pseudouridine synthase RsuA/RluA-like" evidence="2">
    <location>
        <begin position="2"/>
        <end position="93"/>
    </location>
</feature>
<comment type="caution">
    <text evidence="3">The sequence shown here is derived from an EMBL/GenBank/DDBJ whole genome shotgun (WGS) entry which is preliminary data.</text>
</comment>
<dbReference type="GO" id="GO:0000455">
    <property type="term" value="P:enzyme-directed rRNA pseudouridine synthesis"/>
    <property type="evidence" value="ECO:0007669"/>
    <property type="project" value="TreeGrafter"/>
</dbReference>
<evidence type="ECO:0000259" key="2">
    <source>
        <dbReference type="Pfam" id="PF00849"/>
    </source>
</evidence>
<dbReference type="PANTHER" id="PTHR21600:SF87">
    <property type="entry name" value="RNA PSEUDOURIDYLATE SYNTHASE DOMAIN-CONTAINING PROTEIN 1"/>
    <property type="match status" value="1"/>
</dbReference>
<dbReference type="OrthoDB" id="424794at2759"/>
<dbReference type="Pfam" id="PF00849">
    <property type="entry name" value="PseudoU_synth_2"/>
    <property type="match status" value="1"/>
</dbReference>
<evidence type="ECO:0000313" key="3">
    <source>
        <dbReference type="EMBL" id="POM79481.1"/>
    </source>
</evidence>
<dbReference type="EMBL" id="NCKW01001473">
    <property type="protein sequence ID" value="POM79481.1"/>
    <property type="molecule type" value="Genomic_DNA"/>
</dbReference>
<dbReference type="Proteomes" id="UP000237271">
    <property type="component" value="Unassembled WGS sequence"/>
</dbReference>
<organism evidence="3 4">
    <name type="scientific">Phytophthora palmivora</name>
    <dbReference type="NCBI Taxonomy" id="4796"/>
    <lineage>
        <taxon>Eukaryota</taxon>
        <taxon>Sar</taxon>
        <taxon>Stramenopiles</taxon>
        <taxon>Oomycota</taxon>
        <taxon>Peronosporomycetes</taxon>
        <taxon>Peronosporales</taxon>
        <taxon>Peronosporaceae</taxon>
        <taxon>Phytophthora</taxon>
    </lineage>
</organism>
<keyword evidence="4" id="KW-1185">Reference proteome</keyword>
<reference evidence="3 4" key="1">
    <citation type="journal article" date="2017" name="Genome Biol. Evol.">
        <title>Phytophthora megakarya and P. palmivora, closely related causal agents of cacao black pod rot, underwent increases in genome sizes and gene numbers by different mechanisms.</title>
        <authorList>
            <person name="Ali S.S."/>
            <person name="Shao J."/>
            <person name="Lary D.J."/>
            <person name="Kronmiller B."/>
            <person name="Shen D."/>
            <person name="Strem M.D."/>
            <person name="Amoako-Attah I."/>
            <person name="Akrofi A.Y."/>
            <person name="Begoude B.A."/>
            <person name="Ten Hoopen G.M."/>
            <person name="Coulibaly K."/>
            <person name="Kebe B.I."/>
            <person name="Melnick R.L."/>
            <person name="Guiltinan M.J."/>
            <person name="Tyler B.M."/>
            <person name="Meinhardt L.W."/>
            <person name="Bailey B.A."/>
        </authorList>
    </citation>
    <scope>NUCLEOTIDE SEQUENCE [LARGE SCALE GENOMIC DNA]</scope>
    <source>
        <strain evidence="4">sbr112.9</strain>
    </source>
</reference>
<dbReference type="InterPro" id="IPR006145">
    <property type="entry name" value="PsdUridine_synth_RsuA/RluA"/>
</dbReference>